<evidence type="ECO:0000313" key="3">
    <source>
        <dbReference type="Proteomes" id="UP000199048"/>
    </source>
</evidence>
<accession>A0A1I4FLT7</accession>
<keyword evidence="3" id="KW-1185">Reference proteome</keyword>
<evidence type="ECO:0008006" key="4">
    <source>
        <dbReference type="Google" id="ProtNLM"/>
    </source>
</evidence>
<dbReference type="AlphaFoldDB" id="A0A1I4FLT7"/>
<dbReference type="Gene3D" id="1.25.40.10">
    <property type="entry name" value="Tetratricopeptide repeat domain"/>
    <property type="match status" value="1"/>
</dbReference>
<dbReference type="STRING" id="582667.SAMN05192568_1001378"/>
<sequence length="1133" mass="119671">MAPGAVARGAARRDWVGEAMGSEGRRSRIGRYLGTRLARVSLPALVLLAAIDPALAARLIGAKGSESGTGAGGYGRIVLTFDKPVTVKAKLAGGILLLSYGERVAPGPERLSEEMPAFVSTVRRDPDGSGLRVALQRPFRTNVQSAGERVFVDLLPEGWSGLPPPLPLEVVAELARRARVAEEALRARTPPPVRKPLSLELARLPTLTRLSLRLPDDAVATVTAEGPTTRLRVAGAWTIDSNDARGRPRPGIAKLATESDEGSASILVTPAEGFILTTEREDGAYTIDVATKAPPEAAKSKAADVPGPAESSVAKPAAPVPAPTRKAEAPAVPEAAPDAPPKRQAGAGLVFPFQTLPPAALFERGGVATLVFETAEPVTVPASRQGLAPVGAPERIGAATILRFTVPPGRLVDLAAVTTGTSSAWELSAGDALSPSDSLDPVRKPDPTSRITVALALPRPGSATWLDRDGERIAVVTSAAQRIIGNPKNRRFVDFEILPSRHGVAVLAGADDLAVRPQLDGVTIGREGGLAASTAARKADPALAEIGTLAVPPDAWDRARAGNIRETLRALANAAATVPPALRGPARLAYARANIANDFDLEGLAALEAAAADDPLLATQREIAILRGLALVRSGRNAEALKALSATQLASDPEAALWRAMAAAGLGDWKAAETGFLTTLPLSESYPPDLAQQIRAQAAESAIENGDAETAAARAEDAPNLPPWIRDRLALVRARVSEATGQTEAALDAYTRLEKVGQRPVAAEAQLRGALLARASGKLEPNAAIDQLERLALTWHGGPTETGISVGLARLYLGAGRWRDAFTALRRAQAFAPNDAATQALAREVRTAFENLYLTDKGDTLSGVDAVALYFDFRELAPIGRRGDEVVRRLADRLVGLDLLDSAADLLQYQIDNRLTGPAKSAVAARLATIRLMDDKPMRALQVLDATNLPELPGELKRARALVRARALSDLTRTDLALETIEDESGPDIERLRADIFWGARRWREAGESHEALLGEAWRAGRPLDEQARADAVRAAIAYDLASEVIGLERLKAKFSEAMAESPDARTFALLTGANPTRNPEFRAIAARATKADTLSAFLAEYRKRYPETALPERGAAAGERQSSVETPGTPPG</sequence>
<feature type="region of interest" description="Disordered" evidence="1">
    <location>
        <begin position="295"/>
        <end position="341"/>
    </location>
</feature>
<organism evidence="2 3">
    <name type="scientific">Methylobacterium pseudosasicola</name>
    <dbReference type="NCBI Taxonomy" id="582667"/>
    <lineage>
        <taxon>Bacteria</taxon>
        <taxon>Pseudomonadati</taxon>
        <taxon>Pseudomonadota</taxon>
        <taxon>Alphaproteobacteria</taxon>
        <taxon>Hyphomicrobiales</taxon>
        <taxon>Methylobacteriaceae</taxon>
        <taxon>Methylobacterium</taxon>
    </lineage>
</organism>
<dbReference type="SUPFAM" id="SSF48452">
    <property type="entry name" value="TPR-like"/>
    <property type="match status" value="1"/>
</dbReference>
<gene>
    <name evidence="2" type="ORF">SAMN05192568_1001378</name>
</gene>
<feature type="region of interest" description="Disordered" evidence="1">
    <location>
        <begin position="1109"/>
        <end position="1133"/>
    </location>
</feature>
<feature type="compositionally biased region" description="Low complexity" evidence="1">
    <location>
        <begin position="308"/>
        <end position="317"/>
    </location>
</feature>
<evidence type="ECO:0000256" key="1">
    <source>
        <dbReference type="SAM" id="MobiDB-lite"/>
    </source>
</evidence>
<name>A0A1I4FLT7_9HYPH</name>
<reference evidence="3" key="1">
    <citation type="submission" date="2016-10" db="EMBL/GenBank/DDBJ databases">
        <authorList>
            <person name="Varghese N."/>
            <person name="Submissions S."/>
        </authorList>
    </citation>
    <scope>NUCLEOTIDE SEQUENCE [LARGE SCALE GENOMIC DNA]</scope>
    <source>
        <strain evidence="3">BL36</strain>
    </source>
</reference>
<dbReference type="EMBL" id="FOTK01000001">
    <property type="protein sequence ID" value="SFL17857.1"/>
    <property type="molecule type" value="Genomic_DNA"/>
</dbReference>
<dbReference type="InterPro" id="IPR011990">
    <property type="entry name" value="TPR-like_helical_dom_sf"/>
</dbReference>
<evidence type="ECO:0000313" key="2">
    <source>
        <dbReference type="EMBL" id="SFL17857.1"/>
    </source>
</evidence>
<protein>
    <recommendedName>
        <fullName evidence="4">Tetratricopeptide repeat-containing protein</fullName>
    </recommendedName>
</protein>
<dbReference type="Proteomes" id="UP000199048">
    <property type="component" value="Unassembled WGS sequence"/>
</dbReference>
<proteinExistence type="predicted"/>